<dbReference type="AlphaFoldDB" id="A0A1Y2FS48"/>
<dbReference type="GeneID" id="63785248"/>
<dbReference type="GO" id="GO:0042545">
    <property type="term" value="P:cell wall modification"/>
    <property type="evidence" value="ECO:0007669"/>
    <property type="project" value="InterPro"/>
</dbReference>
<dbReference type="OrthoDB" id="1546079at2759"/>
<evidence type="ECO:0000256" key="6">
    <source>
        <dbReference type="SAM" id="SignalP"/>
    </source>
</evidence>
<dbReference type="STRING" id="56484.A0A1Y2FS48"/>
<keyword evidence="4" id="KW-0378">Hydrolase</keyword>
<dbReference type="PANTHER" id="PTHR31321">
    <property type="entry name" value="ACYL-COA THIOESTER HYDROLASE YBHC-RELATED"/>
    <property type="match status" value="1"/>
</dbReference>
<comment type="caution">
    <text evidence="8">The sequence shown here is derived from an EMBL/GenBank/DDBJ whole genome shotgun (WGS) entry which is preliminary data.</text>
</comment>
<dbReference type="OMA" id="WDRSENE"/>
<accession>A0A1Y2FS48</accession>
<dbReference type="Pfam" id="PF01095">
    <property type="entry name" value="Pectinesterase"/>
    <property type="match status" value="1"/>
</dbReference>
<feature type="domain" description="Pectinesterase catalytic" evidence="7">
    <location>
        <begin position="43"/>
        <end position="268"/>
    </location>
</feature>
<dbReference type="Gene3D" id="2.160.20.10">
    <property type="entry name" value="Single-stranded right-handed beta-helix, Pectin lyase-like"/>
    <property type="match status" value="1"/>
</dbReference>
<dbReference type="PANTHER" id="PTHR31321:SF127">
    <property type="entry name" value="PECTINESTERASE"/>
    <property type="match status" value="1"/>
</dbReference>
<dbReference type="EMBL" id="MCFI01000003">
    <property type="protein sequence ID" value="ORY86124.1"/>
    <property type="molecule type" value="Genomic_DNA"/>
</dbReference>
<evidence type="ECO:0000256" key="2">
    <source>
        <dbReference type="ARBA" id="ARBA00008891"/>
    </source>
</evidence>
<dbReference type="RefSeq" id="XP_040727306.1">
    <property type="nucleotide sequence ID" value="XM_040868649.1"/>
</dbReference>
<name>A0A1Y2FS48_PROLT</name>
<evidence type="ECO:0000256" key="4">
    <source>
        <dbReference type="ARBA" id="ARBA00022801"/>
    </source>
</evidence>
<evidence type="ECO:0000256" key="1">
    <source>
        <dbReference type="ARBA" id="ARBA00005184"/>
    </source>
</evidence>
<dbReference type="GO" id="GO:0016829">
    <property type="term" value="F:lyase activity"/>
    <property type="evidence" value="ECO:0007669"/>
    <property type="project" value="UniProtKB-KW"/>
</dbReference>
<keyword evidence="5" id="KW-0063">Aspartyl esterase</keyword>
<dbReference type="UniPathway" id="UPA00545">
    <property type="reaction ID" value="UER00823"/>
</dbReference>
<comment type="pathway">
    <text evidence="1">Glycan metabolism; pectin degradation; 2-dehydro-3-deoxy-D-gluconate from pectin: step 1/5.</text>
</comment>
<organism evidence="8 9">
    <name type="scientific">Protomyces lactucae-debilis</name>
    <dbReference type="NCBI Taxonomy" id="2754530"/>
    <lineage>
        <taxon>Eukaryota</taxon>
        <taxon>Fungi</taxon>
        <taxon>Dikarya</taxon>
        <taxon>Ascomycota</taxon>
        <taxon>Taphrinomycotina</taxon>
        <taxon>Taphrinomycetes</taxon>
        <taxon>Taphrinales</taxon>
        <taxon>Protomycetaceae</taxon>
        <taxon>Protomyces</taxon>
    </lineage>
</organism>
<reference evidence="8 9" key="1">
    <citation type="submission" date="2016-07" db="EMBL/GenBank/DDBJ databases">
        <title>Pervasive Adenine N6-methylation of Active Genes in Fungi.</title>
        <authorList>
            <consortium name="DOE Joint Genome Institute"/>
            <person name="Mondo S.J."/>
            <person name="Dannebaum R.O."/>
            <person name="Kuo R.C."/>
            <person name="Labutti K."/>
            <person name="Haridas S."/>
            <person name="Kuo A."/>
            <person name="Salamov A."/>
            <person name="Ahrendt S.R."/>
            <person name="Lipzen A."/>
            <person name="Sullivan W."/>
            <person name="Andreopoulos W.B."/>
            <person name="Clum A."/>
            <person name="Lindquist E."/>
            <person name="Daum C."/>
            <person name="Ramamoorthy G.K."/>
            <person name="Gryganskyi A."/>
            <person name="Culley D."/>
            <person name="Magnuson J.K."/>
            <person name="James T.Y."/>
            <person name="O'Malley M.A."/>
            <person name="Stajich J.E."/>
            <person name="Spatafora J.W."/>
            <person name="Visel A."/>
            <person name="Grigoriev I.V."/>
        </authorList>
    </citation>
    <scope>NUCLEOTIDE SEQUENCE [LARGE SCALE GENOMIC DNA]</scope>
    <source>
        <strain evidence="8 9">12-1054</strain>
    </source>
</reference>
<sequence>MLVSLSFWAGLASVISAAYYDYACTEKDMVISRVKPPNGAIVVSGRPGEGDYMTVQEGIDAALKTEHKRLFIRSGLYTGNVTISGDGIQIFGETTNICSYRDNVVRIRSEWHVVKGQFEDLVGTSTVIANGNGINLYNLIIENKGGQDSQAVALTSSGFNQGVYACQLIGEQDTFFGSKGSQFVVKSLIVGITDFIFGLSSNQVITHSDIVIPSSETRSYAHILAPGRRSADDPGFILINNCTVTLGPGFRKPGHADLGRAWGAFARAQYQLVRFTGDPEAWFPGGFKPMHTSDPESALAQTSFTWLEIEGGPDPSKFTQYAKEGNYIAPGDLLGADFPALYDFKFI</sequence>
<dbReference type="InterPro" id="IPR011050">
    <property type="entry name" value="Pectin_lyase_fold/virulence"/>
</dbReference>
<comment type="similarity">
    <text evidence="2">Belongs to the pectinesterase family.</text>
</comment>
<feature type="signal peptide" evidence="6">
    <location>
        <begin position="1"/>
        <end position="17"/>
    </location>
</feature>
<dbReference type="GO" id="GO:0045490">
    <property type="term" value="P:pectin catabolic process"/>
    <property type="evidence" value="ECO:0007669"/>
    <property type="project" value="UniProtKB-UniPathway"/>
</dbReference>
<proteinExistence type="inferred from homology"/>
<dbReference type="GO" id="GO:0030599">
    <property type="term" value="F:pectinesterase activity"/>
    <property type="evidence" value="ECO:0007669"/>
    <property type="project" value="UniProtKB-EC"/>
</dbReference>
<protein>
    <recommendedName>
        <fullName evidence="3">pectinesterase</fullName>
        <ecNumber evidence="3">3.1.1.11</ecNumber>
    </recommendedName>
</protein>
<evidence type="ECO:0000256" key="3">
    <source>
        <dbReference type="ARBA" id="ARBA00013229"/>
    </source>
</evidence>
<evidence type="ECO:0000313" key="9">
    <source>
        <dbReference type="Proteomes" id="UP000193685"/>
    </source>
</evidence>
<gene>
    <name evidence="8" type="ORF">BCR37DRAFT_376666</name>
</gene>
<keyword evidence="6" id="KW-0732">Signal</keyword>
<dbReference type="InterPro" id="IPR000070">
    <property type="entry name" value="Pectinesterase_cat"/>
</dbReference>
<evidence type="ECO:0000259" key="7">
    <source>
        <dbReference type="Pfam" id="PF01095"/>
    </source>
</evidence>
<keyword evidence="9" id="KW-1185">Reference proteome</keyword>
<evidence type="ECO:0000256" key="5">
    <source>
        <dbReference type="ARBA" id="ARBA00023085"/>
    </source>
</evidence>
<feature type="chain" id="PRO_5012056347" description="pectinesterase" evidence="6">
    <location>
        <begin position="18"/>
        <end position="347"/>
    </location>
</feature>
<keyword evidence="8" id="KW-0456">Lyase</keyword>
<dbReference type="InterPro" id="IPR012334">
    <property type="entry name" value="Pectin_lyas_fold"/>
</dbReference>
<dbReference type="EC" id="3.1.1.11" evidence="3"/>
<evidence type="ECO:0000313" key="8">
    <source>
        <dbReference type="EMBL" id="ORY86124.1"/>
    </source>
</evidence>
<dbReference type="Proteomes" id="UP000193685">
    <property type="component" value="Unassembled WGS sequence"/>
</dbReference>
<dbReference type="SUPFAM" id="SSF51126">
    <property type="entry name" value="Pectin lyase-like"/>
    <property type="match status" value="1"/>
</dbReference>